<evidence type="ECO:0000259" key="1">
    <source>
        <dbReference type="Pfam" id="PF00561"/>
    </source>
</evidence>
<gene>
    <name evidence="2" type="primary">yfhM</name>
    <name evidence="2" type="ORF">AK812_SmicGene16086</name>
</gene>
<dbReference type="Pfam" id="PF00561">
    <property type="entry name" value="Abhydrolase_1"/>
    <property type="match status" value="1"/>
</dbReference>
<evidence type="ECO:0000313" key="3">
    <source>
        <dbReference type="Proteomes" id="UP000186817"/>
    </source>
</evidence>
<keyword evidence="3" id="KW-1185">Reference proteome</keyword>
<protein>
    <submittedName>
        <fullName evidence="2">AB hydrolase superfamily protein YfhM</fullName>
    </submittedName>
</protein>
<feature type="domain" description="AB hydrolase-1" evidence="1">
    <location>
        <begin position="107"/>
        <end position="382"/>
    </location>
</feature>
<dbReference type="Proteomes" id="UP000186817">
    <property type="component" value="Unassembled WGS sequence"/>
</dbReference>
<accession>A0A1Q9E1A4</accession>
<proteinExistence type="predicted"/>
<dbReference type="InterPro" id="IPR029058">
    <property type="entry name" value="AB_hydrolase_fold"/>
</dbReference>
<evidence type="ECO:0000313" key="2">
    <source>
        <dbReference type="EMBL" id="OLQ01192.1"/>
    </source>
</evidence>
<dbReference type="PANTHER" id="PTHR43329">
    <property type="entry name" value="EPOXIDE HYDROLASE"/>
    <property type="match status" value="1"/>
</dbReference>
<dbReference type="OMA" id="EDACAIS"/>
<dbReference type="GO" id="GO:0016787">
    <property type="term" value="F:hydrolase activity"/>
    <property type="evidence" value="ECO:0007669"/>
    <property type="project" value="UniProtKB-KW"/>
</dbReference>
<dbReference type="OrthoDB" id="408373at2759"/>
<dbReference type="InterPro" id="IPR000073">
    <property type="entry name" value="AB_hydrolase_1"/>
</dbReference>
<dbReference type="AlphaFoldDB" id="A0A1Q9E1A4"/>
<organism evidence="2 3">
    <name type="scientific">Symbiodinium microadriaticum</name>
    <name type="common">Dinoflagellate</name>
    <name type="synonym">Zooxanthella microadriatica</name>
    <dbReference type="NCBI Taxonomy" id="2951"/>
    <lineage>
        <taxon>Eukaryota</taxon>
        <taxon>Sar</taxon>
        <taxon>Alveolata</taxon>
        <taxon>Dinophyceae</taxon>
        <taxon>Suessiales</taxon>
        <taxon>Symbiodiniaceae</taxon>
        <taxon>Symbiodinium</taxon>
    </lineage>
</organism>
<comment type="caution">
    <text evidence="2">The sequence shown here is derived from an EMBL/GenBank/DDBJ whole genome shotgun (WGS) entry which is preliminary data.</text>
</comment>
<dbReference type="EMBL" id="LSRX01000302">
    <property type="protein sequence ID" value="OLQ01192.1"/>
    <property type="molecule type" value="Genomic_DNA"/>
</dbReference>
<reference evidence="2 3" key="1">
    <citation type="submission" date="2016-02" db="EMBL/GenBank/DDBJ databases">
        <title>Genome analysis of coral dinoflagellate symbionts highlights evolutionary adaptations to a symbiotic lifestyle.</title>
        <authorList>
            <person name="Aranda M."/>
            <person name="Li Y."/>
            <person name="Liew Y.J."/>
            <person name="Baumgarten S."/>
            <person name="Simakov O."/>
            <person name="Wilson M."/>
            <person name="Piel J."/>
            <person name="Ashoor H."/>
            <person name="Bougouffa S."/>
            <person name="Bajic V.B."/>
            <person name="Ryu T."/>
            <person name="Ravasi T."/>
            <person name="Bayer T."/>
            <person name="Micklem G."/>
            <person name="Kim H."/>
            <person name="Bhak J."/>
            <person name="Lajeunesse T.C."/>
            <person name="Voolstra C.R."/>
        </authorList>
    </citation>
    <scope>NUCLEOTIDE SEQUENCE [LARGE SCALE GENOMIC DNA]</scope>
    <source>
        <strain evidence="2 3">CCMP2467</strain>
    </source>
</reference>
<keyword evidence="2" id="KW-0378">Hydrolase</keyword>
<dbReference type="Gene3D" id="3.40.50.1820">
    <property type="entry name" value="alpha/beta hydrolase"/>
    <property type="match status" value="1"/>
</dbReference>
<dbReference type="SUPFAM" id="SSF53474">
    <property type="entry name" value="alpha/beta-Hydrolases"/>
    <property type="match status" value="1"/>
</dbReference>
<name>A0A1Q9E1A4_SYMMI</name>
<sequence>MAVHPRFRMFSALVQALVWADVARSHSITEDACAISTPSANLDAGDQHDESMLIQHQGSLGTSAAPDALGLVQESALANRTIHTRGLSFSCTWTPSSCSRTVRGKQVLLLHGFPMWKETWLDLMKELADVGYCAAACDQRGYSPGASPPSQHDYTVKKLMGDVAGFANAFGFRRFHLVAHDIGAVISWLFLGSKRWRRRVVSFTSLAVPHPVAFSDGLFGETADLDQQAASTYFHLFRRPSSASLSNNTLYELLGAPFSPSQTSMTPPGPGWESPEAFQKALWWYNAIIPQWMAQGPLLSVQEIAQLGFQQIAVLLQLLGGSPTPGKAAQNRAESISAPTLFICGNEDHAILCTKPFSRATQHYCKGSYEFLEVTCGHDLQHCHDPDQTGIVYDAILDHIKKHSHWWYARYASRK</sequence>